<gene>
    <name evidence="10" type="ORF">J2T07_000423</name>
</gene>
<dbReference type="InterPro" id="IPR011527">
    <property type="entry name" value="ABC1_TM_dom"/>
</dbReference>
<organism evidence="10 11">
    <name type="scientific">Luteibacter jiangsuensis</name>
    <dbReference type="NCBI Taxonomy" id="637577"/>
    <lineage>
        <taxon>Bacteria</taxon>
        <taxon>Pseudomonadati</taxon>
        <taxon>Pseudomonadota</taxon>
        <taxon>Gammaproteobacteria</taxon>
        <taxon>Lysobacterales</taxon>
        <taxon>Rhodanobacteraceae</taxon>
        <taxon>Luteibacter</taxon>
    </lineage>
</organism>
<feature type="transmembrane region" description="Helical" evidence="7">
    <location>
        <begin position="316"/>
        <end position="341"/>
    </location>
</feature>
<dbReference type="InterPro" id="IPR005074">
    <property type="entry name" value="Peptidase_C39"/>
</dbReference>
<keyword evidence="11" id="KW-1185">Reference proteome</keyword>
<dbReference type="Pfam" id="PF03412">
    <property type="entry name" value="Peptidase_C39"/>
    <property type="match status" value="1"/>
</dbReference>
<evidence type="ECO:0000259" key="8">
    <source>
        <dbReference type="PROSITE" id="PS50893"/>
    </source>
</evidence>
<name>A0ABT9STE3_9GAMM</name>
<dbReference type="EMBL" id="JAUSSK010000001">
    <property type="protein sequence ID" value="MDQ0008264.1"/>
    <property type="molecule type" value="Genomic_DNA"/>
</dbReference>
<dbReference type="Pfam" id="PF00664">
    <property type="entry name" value="ABC_membrane"/>
    <property type="match status" value="1"/>
</dbReference>
<feature type="transmembrane region" description="Helical" evidence="7">
    <location>
        <begin position="114"/>
        <end position="136"/>
    </location>
</feature>
<proteinExistence type="predicted"/>
<dbReference type="InterPro" id="IPR003593">
    <property type="entry name" value="AAA+_ATPase"/>
</dbReference>
<protein>
    <submittedName>
        <fullName evidence="10">ATP-binding cassette subfamily B protein RaxB</fullName>
    </submittedName>
</protein>
<evidence type="ECO:0000256" key="7">
    <source>
        <dbReference type="SAM" id="Phobius"/>
    </source>
</evidence>
<comment type="caution">
    <text evidence="10">The sequence shown here is derived from an EMBL/GenBank/DDBJ whole genome shotgun (WGS) entry which is preliminary data.</text>
</comment>
<dbReference type="InterPro" id="IPR017871">
    <property type="entry name" value="ABC_transporter-like_CS"/>
</dbReference>
<dbReference type="InterPro" id="IPR036640">
    <property type="entry name" value="ABC1_TM_sf"/>
</dbReference>
<dbReference type="InterPro" id="IPR027417">
    <property type="entry name" value="P-loop_NTPase"/>
</dbReference>
<dbReference type="InterPro" id="IPR003439">
    <property type="entry name" value="ABC_transporter-like_ATP-bd"/>
</dbReference>
<evidence type="ECO:0000259" key="9">
    <source>
        <dbReference type="PROSITE" id="PS50929"/>
    </source>
</evidence>
<dbReference type="SMART" id="SM00382">
    <property type="entry name" value="AAA"/>
    <property type="match status" value="1"/>
</dbReference>
<feature type="transmembrane region" description="Helical" evidence="7">
    <location>
        <begin position="78"/>
        <end position="102"/>
    </location>
</feature>
<dbReference type="PROSITE" id="PS50929">
    <property type="entry name" value="ABC_TM1F"/>
    <property type="match status" value="1"/>
</dbReference>
<evidence type="ECO:0000313" key="10">
    <source>
        <dbReference type="EMBL" id="MDQ0008264.1"/>
    </source>
</evidence>
<feature type="transmembrane region" description="Helical" evidence="7">
    <location>
        <begin position="208"/>
        <end position="230"/>
    </location>
</feature>
<dbReference type="SUPFAM" id="SSF90123">
    <property type="entry name" value="ABC transporter transmembrane region"/>
    <property type="match status" value="1"/>
</dbReference>
<evidence type="ECO:0000313" key="11">
    <source>
        <dbReference type="Proteomes" id="UP001237737"/>
    </source>
</evidence>
<sequence length="629" mass="68367">MLHWDMNHFVVLTRAGRGVLEIVDPAHGKRTLSWTDASEHFTGVVMEMEPGPDFTQKAPEPEVAIRSLMGPIRGLKSALGTMLGLSLTLQACVLLAPFYLQWVVDQALVSADSGLLTVLGLAFGLATVFQAVVTWLRGFAVVQLSASLSMQWLNDVFAHMLRLPLEFFERRHLGDITSRIGSVQTIQGTLTTGFVEAIIDGVMATITLGLMCFYSAALASLSVAATALYLTVRTLAFRKVRALNEKHLLASAMQQTHLLETVRGMQSLKVAGRESFRRVAHDNLVVNSTNLENAIARAGLAFLTVNQLIFGLERVAVVWLGASLAMHASFSVGMLVAYLAYKEQFVQRVGSLIDKSFDFRMLRLHGSRLADVVLSEPEPMPPAREANFKGTSLGIEARGLSFRYSESEPWILEDCSFSIVAGESVAFVGPSGCGKTTLMKVLLGVLKPSRGSISIGGVDITGADGGSIRHAIGAVMQEDQLFAGTIAQNIGFFDPDFDIDRVQDAARAAAIHDDICAMPMGYESLIGDMGSALSGGQKQRVILARALYAAPLVLFLDEATSHLDVKREREVNDAVRRLELTRIIVAHRPETIASADRVLVLENGKIVRSLSPVGATEPLWPEVQREVER</sequence>
<dbReference type="CDD" id="cd18567">
    <property type="entry name" value="ABC_6TM_CvaB_RaxB_like"/>
    <property type="match status" value="1"/>
</dbReference>
<dbReference type="Gene3D" id="3.90.70.10">
    <property type="entry name" value="Cysteine proteinases"/>
    <property type="match status" value="1"/>
</dbReference>
<keyword evidence="6 7" id="KW-0472">Membrane</keyword>
<dbReference type="GO" id="GO:0005524">
    <property type="term" value="F:ATP binding"/>
    <property type="evidence" value="ECO:0007669"/>
    <property type="project" value="UniProtKB-KW"/>
</dbReference>
<evidence type="ECO:0000256" key="2">
    <source>
        <dbReference type="ARBA" id="ARBA00022692"/>
    </source>
</evidence>
<dbReference type="PROSITE" id="PS00211">
    <property type="entry name" value="ABC_TRANSPORTER_1"/>
    <property type="match status" value="1"/>
</dbReference>
<evidence type="ECO:0000256" key="6">
    <source>
        <dbReference type="ARBA" id="ARBA00023136"/>
    </source>
</evidence>
<accession>A0ABT9STE3</accession>
<dbReference type="SUPFAM" id="SSF52540">
    <property type="entry name" value="P-loop containing nucleoside triphosphate hydrolases"/>
    <property type="match status" value="1"/>
</dbReference>
<dbReference type="PANTHER" id="PTHR24221:SF606">
    <property type="entry name" value="COLICIN V SECRETION-PROCESSING ATP-BINDING PROTEIN"/>
    <property type="match status" value="1"/>
</dbReference>
<dbReference type="PROSITE" id="PS50893">
    <property type="entry name" value="ABC_TRANSPORTER_2"/>
    <property type="match status" value="1"/>
</dbReference>
<dbReference type="Gene3D" id="3.40.50.300">
    <property type="entry name" value="P-loop containing nucleotide triphosphate hydrolases"/>
    <property type="match status" value="1"/>
</dbReference>
<comment type="subcellular location">
    <subcellularLocation>
        <location evidence="1">Cell membrane</location>
        <topology evidence="1">Multi-pass membrane protein</topology>
    </subcellularLocation>
</comment>
<feature type="domain" description="ABC transporter" evidence="8">
    <location>
        <begin position="395"/>
        <end position="628"/>
    </location>
</feature>
<dbReference type="Proteomes" id="UP001237737">
    <property type="component" value="Unassembled WGS sequence"/>
</dbReference>
<evidence type="ECO:0000256" key="1">
    <source>
        <dbReference type="ARBA" id="ARBA00004651"/>
    </source>
</evidence>
<keyword evidence="4 10" id="KW-0067">ATP-binding</keyword>
<dbReference type="InterPro" id="IPR039421">
    <property type="entry name" value="Type_1_exporter"/>
</dbReference>
<dbReference type="Gene3D" id="1.20.1560.10">
    <property type="entry name" value="ABC transporter type 1, transmembrane domain"/>
    <property type="match status" value="1"/>
</dbReference>
<evidence type="ECO:0000256" key="5">
    <source>
        <dbReference type="ARBA" id="ARBA00022989"/>
    </source>
</evidence>
<feature type="domain" description="ABC transmembrane type-1" evidence="9">
    <location>
        <begin position="82"/>
        <end position="361"/>
    </location>
</feature>
<evidence type="ECO:0000256" key="3">
    <source>
        <dbReference type="ARBA" id="ARBA00022741"/>
    </source>
</evidence>
<dbReference type="Pfam" id="PF00005">
    <property type="entry name" value="ABC_tran"/>
    <property type="match status" value="1"/>
</dbReference>
<dbReference type="PANTHER" id="PTHR24221">
    <property type="entry name" value="ATP-BINDING CASSETTE SUB-FAMILY B"/>
    <property type="match status" value="1"/>
</dbReference>
<evidence type="ECO:0000256" key="4">
    <source>
        <dbReference type="ARBA" id="ARBA00022840"/>
    </source>
</evidence>
<keyword evidence="5 7" id="KW-1133">Transmembrane helix</keyword>
<keyword evidence="2 7" id="KW-0812">Transmembrane</keyword>
<keyword evidence="3" id="KW-0547">Nucleotide-binding</keyword>
<reference evidence="10 11" key="1">
    <citation type="submission" date="2023-07" db="EMBL/GenBank/DDBJ databases">
        <title>Sorghum-associated microbial communities from plants grown in Nebraska, USA.</title>
        <authorList>
            <person name="Schachtman D."/>
        </authorList>
    </citation>
    <scope>NUCLEOTIDE SEQUENCE [LARGE SCALE GENOMIC DNA]</scope>
    <source>
        <strain evidence="10 11">CC60</strain>
    </source>
</reference>